<sequence>MPVKFDGYKPPQGSRSQQPLLPTPQTTQRPNTTISTRPLPFLLPESCTICFRALDRPGKPTCKACKSRKESTNTVRDHPRVSVIVPPQLWKAEESLDHPRYRINVVPGTERTGWMK</sequence>
<evidence type="ECO:0000313" key="2">
    <source>
        <dbReference type="EMBL" id="KAL2058585.1"/>
    </source>
</evidence>
<gene>
    <name evidence="2" type="ORF">ABVK25_001313</name>
</gene>
<evidence type="ECO:0000313" key="3">
    <source>
        <dbReference type="Proteomes" id="UP001590951"/>
    </source>
</evidence>
<accession>A0ABR4BLG4</accession>
<reference evidence="2 3" key="1">
    <citation type="submission" date="2024-09" db="EMBL/GenBank/DDBJ databases">
        <title>Rethinking Asexuality: The Enigmatic Case of Functional Sexual Genes in Lepraria (Stereocaulaceae).</title>
        <authorList>
            <person name="Doellman M."/>
            <person name="Sun Y."/>
            <person name="Barcenas-Pena A."/>
            <person name="Lumbsch H.T."/>
            <person name="Grewe F."/>
        </authorList>
    </citation>
    <scope>NUCLEOTIDE SEQUENCE [LARGE SCALE GENOMIC DNA]</scope>
    <source>
        <strain evidence="2 3">Grewe 0041</strain>
    </source>
</reference>
<evidence type="ECO:0000256" key="1">
    <source>
        <dbReference type="SAM" id="MobiDB-lite"/>
    </source>
</evidence>
<feature type="compositionally biased region" description="Low complexity" evidence="1">
    <location>
        <begin position="14"/>
        <end position="33"/>
    </location>
</feature>
<organism evidence="2 3">
    <name type="scientific">Lepraria finkii</name>
    <dbReference type="NCBI Taxonomy" id="1340010"/>
    <lineage>
        <taxon>Eukaryota</taxon>
        <taxon>Fungi</taxon>
        <taxon>Dikarya</taxon>
        <taxon>Ascomycota</taxon>
        <taxon>Pezizomycotina</taxon>
        <taxon>Lecanoromycetes</taxon>
        <taxon>OSLEUM clade</taxon>
        <taxon>Lecanoromycetidae</taxon>
        <taxon>Lecanorales</taxon>
        <taxon>Lecanorineae</taxon>
        <taxon>Stereocaulaceae</taxon>
        <taxon>Lepraria</taxon>
    </lineage>
</organism>
<name>A0ABR4BLG4_9LECA</name>
<dbReference type="EMBL" id="JBHFEH010000002">
    <property type="protein sequence ID" value="KAL2058585.1"/>
    <property type="molecule type" value="Genomic_DNA"/>
</dbReference>
<comment type="caution">
    <text evidence="2">The sequence shown here is derived from an EMBL/GenBank/DDBJ whole genome shotgun (WGS) entry which is preliminary data.</text>
</comment>
<protein>
    <submittedName>
        <fullName evidence="2">Uncharacterized protein</fullName>
    </submittedName>
</protein>
<feature type="region of interest" description="Disordered" evidence="1">
    <location>
        <begin position="1"/>
        <end position="37"/>
    </location>
</feature>
<proteinExistence type="predicted"/>
<keyword evidence="3" id="KW-1185">Reference proteome</keyword>
<dbReference type="Proteomes" id="UP001590951">
    <property type="component" value="Unassembled WGS sequence"/>
</dbReference>